<dbReference type="AlphaFoldDB" id="A0A1X0SDY2"/>
<dbReference type="EMBL" id="KV921267">
    <property type="protein sequence ID" value="ORE22427.1"/>
    <property type="molecule type" value="Genomic_DNA"/>
</dbReference>
<organism evidence="1 2">
    <name type="scientific">Rhizopus microsporus</name>
    <dbReference type="NCBI Taxonomy" id="58291"/>
    <lineage>
        <taxon>Eukaryota</taxon>
        <taxon>Fungi</taxon>
        <taxon>Fungi incertae sedis</taxon>
        <taxon>Mucoromycota</taxon>
        <taxon>Mucoromycotina</taxon>
        <taxon>Mucoromycetes</taxon>
        <taxon>Mucorales</taxon>
        <taxon>Mucorineae</taxon>
        <taxon>Rhizopodaceae</taxon>
        <taxon>Rhizopus</taxon>
    </lineage>
</organism>
<evidence type="ECO:0000313" key="2">
    <source>
        <dbReference type="Proteomes" id="UP000242381"/>
    </source>
</evidence>
<reference evidence="1 2" key="1">
    <citation type="journal article" date="2016" name="Proc. Natl. Acad. Sci. U.S.A.">
        <title>Lipid metabolic changes in an early divergent fungus govern the establishment of a mutualistic symbiosis with endobacteria.</title>
        <authorList>
            <person name="Lastovetsky O.A."/>
            <person name="Gaspar M.L."/>
            <person name="Mondo S.J."/>
            <person name="LaButti K.M."/>
            <person name="Sandor L."/>
            <person name="Grigoriev I.V."/>
            <person name="Henry S.A."/>
            <person name="Pawlowska T.E."/>
        </authorList>
    </citation>
    <scope>NUCLEOTIDE SEQUENCE [LARGE SCALE GENOMIC DNA]</scope>
    <source>
        <strain evidence="1 2">ATCC 11559</strain>
    </source>
</reference>
<accession>A0A1X0SDY2</accession>
<name>A0A1X0SDY2_RHIZD</name>
<proteinExistence type="predicted"/>
<dbReference type="Proteomes" id="UP000242381">
    <property type="component" value="Unassembled WGS sequence"/>
</dbReference>
<evidence type="ECO:0000313" key="1">
    <source>
        <dbReference type="EMBL" id="ORE22427.1"/>
    </source>
</evidence>
<protein>
    <submittedName>
        <fullName evidence="1">Uncharacterized protein</fullName>
    </submittedName>
</protein>
<sequence length="480" mass="54061">MCLPDYLNLLAFLQLPDFFIILGKAAAVLQKAFLGIHLIEEDVFSEGSALKHQNYGIKQKLRAMLEKKKKIMECKSGKASLYESILPSEDAVDMYQRSKTTHLSNPLGNMTFYGVDPGVRTVATCVRMNTKNASSYLSISLSHPDLLNFFKTEEGKARLHHLLKPCETTVTAKSISAKSRTSYHRFKLQKRKNSNSDIASIENKLAQMRAWLVDTKKRSTDILQKSLSSRSTVLSTTEYRSSKLYCICDEPIVHPKKNNGKVNPDCIGHQNLYAIKSRDTNAAVNILKIGLYKMITKDNHPSFSRRMENEDASKKLFHGSTQFGKLTSDFLSVVLLHSIIVLYAFSSNLHITNINNNLTTCTISEYDNVATGVLFWLTKQNQSTQSCVVSNCPLEQKQDKVVNDDPGSSSIAFQPFLFPYPVNNAIQSSYLIHNTRGFCPLSFGVEAISKHIQVLLRLVQDKRTFTQNLCSRPHCCLVRQ</sequence>
<dbReference type="VEuPathDB" id="FungiDB:BCV72DRAFT_301127"/>
<gene>
    <name evidence="1" type="ORF">BCV71DRAFT_269809</name>
</gene>